<keyword evidence="6 8" id="KW-1133">Transmembrane helix</keyword>
<keyword evidence="4 8" id="KW-0812">Transmembrane</keyword>
<evidence type="ECO:0000313" key="11">
    <source>
        <dbReference type="Proteomes" id="UP000031952"/>
    </source>
</evidence>
<evidence type="ECO:0000256" key="2">
    <source>
        <dbReference type="ARBA" id="ARBA00022448"/>
    </source>
</evidence>
<protein>
    <submittedName>
        <fullName evidence="10">Major facilitator transporter</fullName>
    </submittedName>
</protein>
<comment type="caution">
    <text evidence="10">The sequence shown here is derived from an EMBL/GenBank/DDBJ whole genome shotgun (WGS) entry which is preliminary data.</text>
</comment>
<feature type="transmembrane region" description="Helical" evidence="8">
    <location>
        <begin position="385"/>
        <end position="409"/>
    </location>
</feature>
<feature type="transmembrane region" description="Helical" evidence="8">
    <location>
        <begin position="176"/>
        <end position="195"/>
    </location>
</feature>
<dbReference type="EMBL" id="JWSW01000008">
    <property type="protein sequence ID" value="KIJ89086.1"/>
    <property type="molecule type" value="Genomic_DNA"/>
</dbReference>
<organism evidence="10 11">
    <name type="scientific">Rickettsia asembonensis</name>
    <dbReference type="NCBI Taxonomy" id="1068590"/>
    <lineage>
        <taxon>Bacteria</taxon>
        <taxon>Pseudomonadati</taxon>
        <taxon>Pseudomonadota</taxon>
        <taxon>Alphaproteobacteria</taxon>
        <taxon>Rickettsiales</taxon>
        <taxon>Rickettsiaceae</taxon>
        <taxon>Rickettsieae</taxon>
        <taxon>Rickettsia</taxon>
        <taxon>spotted fever group</taxon>
    </lineage>
</organism>
<comment type="subcellular location">
    <subcellularLocation>
        <location evidence="1">Cell inner membrane</location>
        <topology evidence="1">Multi-pass membrane protein</topology>
    </subcellularLocation>
</comment>
<evidence type="ECO:0000256" key="5">
    <source>
        <dbReference type="ARBA" id="ARBA00022847"/>
    </source>
</evidence>
<dbReference type="NCBIfam" id="TIGR03775">
    <property type="entry name" value="RPE3"/>
    <property type="match status" value="1"/>
</dbReference>
<feature type="transmembrane region" description="Helical" evidence="8">
    <location>
        <begin position="352"/>
        <end position="373"/>
    </location>
</feature>
<dbReference type="InterPro" id="IPR051084">
    <property type="entry name" value="H+-coupled_symporters"/>
</dbReference>
<evidence type="ECO:0000256" key="6">
    <source>
        <dbReference type="ARBA" id="ARBA00022989"/>
    </source>
</evidence>
<dbReference type="Gene3D" id="1.20.1250.20">
    <property type="entry name" value="MFS general substrate transporter like domains"/>
    <property type="match status" value="1"/>
</dbReference>
<dbReference type="Pfam" id="PF07690">
    <property type="entry name" value="MFS_1"/>
    <property type="match status" value="1"/>
</dbReference>
<feature type="transmembrane region" description="Helical" evidence="8">
    <location>
        <begin position="260"/>
        <end position="286"/>
    </location>
</feature>
<dbReference type="CDD" id="cd17316">
    <property type="entry name" value="MFS_SV2_like"/>
    <property type="match status" value="1"/>
</dbReference>
<feature type="transmembrane region" description="Helical" evidence="8">
    <location>
        <begin position="47"/>
        <end position="68"/>
    </location>
</feature>
<dbReference type="InterPro" id="IPR022437">
    <property type="entry name" value="RPE3"/>
</dbReference>
<keyword evidence="5" id="KW-0769">Symport</keyword>
<feature type="transmembrane region" description="Helical" evidence="8">
    <location>
        <begin position="80"/>
        <end position="97"/>
    </location>
</feature>
<dbReference type="InterPro" id="IPR011701">
    <property type="entry name" value="MFS"/>
</dbReference>
<name>A0A0C2MPG9_9RICK</name>
<dbReference type="InterPro" id="IPR020846">
    <property type="entry name" value="MFS_dom"/>
</dbReference>
<dbReference type="InterPro" id="IPR036259">
    <property type="entry name" value="MFS_trans_sf"/>
</dbReference>
<gene>
    <name evidence="10" type="ORF">SB78_01670</name>
</gene>
<dbReference type="PANTHER" id="PTHR43528:SF1">
    <property type="entry name" value="ALPHA-KETOGLUTARATE PERMEASE"/>
    <property type="match status" value="1"/>
</dbReference>
<evidence type="ECO:0000256" key="1">
    <source>
        <dbReference type="ARBA" id="ARBA00004429"/>
    </source>
</evidence>
<evidence type="ECO:0000259" key="9">
    <source>
        <dbReference type="PROSITE" id="PS50850"/>
    </source>
</evidence>
<evidence type="ECO:0000256" key="7">
    <source>
        <dbReference type="ARBA" id="ARBA00023136"/>
    </source>
</evidence>
<feature type="transmembrane region" description="Helical" evidence="8">
    <location>
        <begin position="142"/>
        <end position="164"/>
    </location>
</feature>
<dbReference type="PANTHER" id="PTHR43528">
    <property type="entry name" value="ALPHA-KETOGLUTARATE PERMEASE"/>
    <property type="match status" value="1"/>
</dbReference>
<reference evidence="10 11" key="1">
    <citation type="submission" date="2014-12" db="EMBL/GenBank/DDBJ databases">
        <title>Whole genome sequence of Candidatus Rickettsia asemboensis strain NMRCii isolated from cat fleas in west Kenya.</title>
        <authorList>
            <person name="Jima D."/>
            <person name="Luce-Fedrow A."/>
            <person name="Yang Y."/>
            <person name="Maina A.N."/>
            <person name="Snesrud E.C."/>
            <person name="Jarman R.G."/>
            <person name="Richards A.L."/>
            <person name="Hang J."/>
        </authorList>
    </citation>
    <scope>NUCLEOTIDE SEQUENCE [LARGE SCALE GENOMIC DNA]</scope>
    <source>
        <strain evidence="10 11">NMRCii</strain>
    </source>
</reference>
<dbReference type="GO" id="GO:0015293">
    <property type="term" value="F:symporter activity"/>
    <property type="evidence" value="ECO:0007669"/>
    <property type="project" value="UniProtKB-KW"/>
</dbReference>
<proteinExistence type="predicted"/>
<dbReference type="Proteomes" id="UP000031952">
    <property type="component" value="Unassembled WGS sequence"/>
</dbReference>
<dbReference type="AlphaFoldDB" id="A0A0C2MPG9"/>
<keyword evidence="11" id="KW-1185">Reference proteome</keyword>
<dbReference type="GO" id="GO:0005886">
    <property type="term" value="C:plasma membrane"/>
    <property type="evidence" value="ECO:0007669"/>
    <property type="project" value="UniProtKB-SubCell"/>
</dbReference>
<accession>A0A0C2MPG9</accession>
<dbReference type="RefSeq" id="WP_041078082.1">
    <property type="nucleotide sequence ID" value="NZ_CP116496.1"/>
</dbReference>
<feature type="transmembrane region" description="Helical" evidence="8">
    <location>
        <begin position="298"/>
        <end position="317"/>
    </location>
</feature>
<sequence length="445" mass="50093">MSNSAFLVAFFTTIIRYYDYALFGLSASILAQNFLPNIEQDKQLLGFFAILSAAVIVRPLGSLIFGFIGDKYGRTKSIKISMFMSSISTGLIAITPSFDMIGIFATVILTLCRMVFLASLAGEVDGIKVYVAEKTGDNRKNLNIGIVSCCSQIGALLAAIAYYYASNSGILYLWRFNFFIGAIFGLFAILMRSFFKESSEFLYYKSTIELNLERFRQDEFKEESAQRTKVREHRRMPQNSLVLSFLNDARQIIKDNKLSFIIALLINGAIGGVYHFLVIFLGVFLTKIAFVNHPEIRFMNIALTTTYGISAVFAGLLADKINPLRQITWALFVSIIAALGMQIMLYKQIFNILYPVILIGLAAFYAVPLQIIVQSLFKTNVKMRLYSLSHSFGGIILSSTTPFFSMLLWQNFKSLSLTLSFFIFLLIILMSTVLVLRRMLSLHGY</sequence>
<evidence type="ECO:0000313" key="10">
    <source>
        <dbReference type="EMBL" id="KIJ89086.1"/>
    </source>
</evidence>
<feature type="transmembrane region" description="Helical" evidence="8">
    <location>
        <begin position="329"/>
        <end position="346"/>
    </location>
</feature>
<dbReference type="PROSITE" id="PS50850">
    <property type="entry name" value="MFS"/>
    <property type="match status" value="1"/>
</dbReference>
<evidence type="ECO:0000256" key="4">
    <source>
        <dbReference type="ARBA" id="ARBA00022692"/>
    </source>
</evidence>
<evidence type="ECO:0000256" key="3">
    <source>
        <dbReference type="ARBA" id="ARBA00022475"/>
    </source>
</evidence>
<evidence type="ECO:0000256" key="8">
    <source>
        <dbReference type="SAM" id="Phobius"/>
    </source>
</evidence>
<keyword evidence="3" id="KW-1003">Cell membrane</keyword>
<dbReference type="SUPFAM" id="SSF103473">
    <property type="entry name" value="MFS general substrate transporter"/>
    <property type="match status" value="1"/>
</dbReference>
<keyword evidence="2" id="KW-0813">Transport</keyword>
<keyword evidence="7 8" id="KW-0472">Membrane</keyword>
<feature type="transmembrane region" description="Helical" evidence="8">
    <location>
        <begin position="415"/>
        <end position="436"/>
    </location>
</feature>
<feature type="domain" description="Major facilitator superfamily (MFS) profile" evidence="9">
    <location>
        <begin position="5"/>
        <end position="443"/>
    </location>
</feature>
<feature type="transmembrane region" description="Helical" evidence="8">
    <location>
        <begin position="103"/>
        <end position="121"/>
    </location>
</feature>